<evidence type="ECO:0000256" key="3">
    <source>
        <dbReference type="ARBA" id="ARBA00023163"/>
    </source>
</evidence>
<dbReference type="PANTHER" id="PTHR11019">
    <property type="entry name" value="HTH-TYPE TRANSCRIPTIONAL REGULATOR NIMR"/>
    <property type="match status" value="1"/>
</dbReference>
<evidence type="ECO:0000256" key="1">
    <source>
        <dbReference type="ARBA" id="ARBA00023015"/>
    </source>
</evidence>
<dbReference type="AlphaFoldDB" id="A0A158J4T1"/>
<name>A0A158J4T1_9BURK</name>
<dbReference type="GO" id="GO:0003700">
    <property type="term" value="F:DNA-binding transcription factor activity"/>
    <property type="evidence" value="ECO:0007669"/>
    <property type="project" value="InterPro"/>
</dbReference>
<dbReference type="GO" id="GO:0043565">
    <property type="term" value="F:sequence-specific DNA binding"/>
    <property type="evidence" value="ECO:0007669"/>
    <property type="project" value="InterPro"/>
</dbReference>
<comment type="caution">
    <text evidence="5">The sequence shown here is derived from an EMBL/GenBank/DDBJ whole genome shotgun (WGS) entry which is preliminary data.</text>
</comment>
<dbReference type="InterPro" id="IPR032783">
    <property type="entry name" value="AraC_lig"/>
</dbReference>
<protein>
    <submittedName>
        <fullName evidence="5">AraC family transcriptional regulator</fullName>
    </submittedName>
</protein>
<organism evidence="5 6">
    <name type="scientific">Caballeronia humi</name>
    <dbReference type="NCBI Taxonomy" id="326474"/>
    <lineage>
        <taxon>Bacteria</taxon>
        <taxon>Pseudomonadati</taxon>
        <taxon>Pseudomonadota</taxon>
        <taxon>Betaproteobacteria</taxon>
        <taxon>Burkholderiales</taxon>
        <taxon>Burkholderiaceae</taxon>
        <taxon>Caballeronia</taxon>
    </lineage>
</organism>
<evidence type="ECO:0000256" key="2">
    <source>
        <dbReference type="ARBA" id="ARBA00023125"/>
    </source>
</evidence>
<dbReference type="PANTHER" id="PTHR11019:SF159">
    <property type="entry name" value="TRANSCRIPTIONAL REGULATOR-RELATED"/>
    <property type="match status" value="1"/>
</dbReference>
<evidence type="ECO:0000259" key="4">
    <source>
        <dbReference type="PROSITE" id="PS01124"/>
    </source>
</evidence>
<dbReference type="PROSITE" id="PS01124">
    <property type="entry name" value="HTH_ARAC_FAMILY_2"/>
    <property type="match status" value="1"/>
</dbReference>
<proteinExistence type="predicted"/>
<evidence type="ECO:0000313" key="6">
    <source>
        <dbReference type="Proteomes" id="UP000054977"/>
    </source>
</evidence>
<keyword evidence="3" id="KW-0804">Transcription</keyword>
<dbReference type="OrthoDB" id="9789899at2"/>
<gene>
    <name evidence="5" type="ORF">AWB65_05962</name>
</gene>
<dbReference type="Gene3D" id="1.10.10.60">
    <property type="entry name" value="Homeodomain-like"/>
    <property type="match status" value="1"/>
</dbReference>
<feature type="domain" description="HTH araC/xylS-type" evidence="4">
    <location>
        <begin position="142"/>
        <end position="207"/>
    </location>
</feature>
<evidence type="ECO:0000313" key="5">
    <source>
        <dbReference type="EMBL" id="SAL63894.1"/>
    </source>
</evidence>
<accession>A0A158J4T1</accession>
<dbReference type="InterPro" id="IPR009057">
    <property type="entry name" value="Homeodomain-like_sf"/>
</dbReference>
<keyword evidence="1" id="KW-0805">Transcription regulation</keyword>
<keyword evidence="2" id="KW-0238">DNA-binding</keyword>
<dbReference type="STRING" id="326474.AWB65_05962"/>
<dbReference type="EMBL" id="FCNW02000059">
    <property type="protein sequence ID" value="SAL63894.1"/>
    <property type="molecule type" value="Genomic_DNA"/>
</dbReference>
<sequence>MPRGQAHLIGSSREAVQESAGNLPICPGLAPGEPVKLGHSGRTAQTRLICGFFACHDTLMNPVLLGLPCIFKADLRNDPHSPWFEWTLGLAAAEAAEWSAGSAVMLARLSELLFVAAVRGFIDALPTDRKGWLAGVGDRFVGLALAILHGKPAHGWTIEQLAQKTGLSPAALVQRFTHLLGEPPLQYLARLRVEIAAQKLANDTVAVGRDDAGRL</sequence>
<dbReference type="Pfam" id="PF12852">
    <property type="entry name" value="Cupin_6"/>
    <property type="match status" value="1"/>
</dbReference>
<dbReference type="SUPFAM" id="SSF46689">
    <property type="entry name" value="Homeodomain-like"/>
    <property type="match status" value="1"/>
</dbReference>
<reference evidence="5" key="1">
    <citation type="submission" date="2016-01" db="EMBL/GenBank/DDBJ databases">
        <authorList>
            <person name="Peeters C."/>
        </authorList>
    </citation>
    <scope>NUCLEOTIDE SEQUENCE [LARGE SCALE GENOMIC DNA]</scope>
    <source>
        <strain evidence="5">LMG 22934</strain>
    </source>
</reference>
<keyword evidence="6" id="KW-1185">Reference proteome</keyword>
<dbReference type="Proteomes" id="UP000054977">
    <property type="component" value="Unassembled WGS sequence"/>
</dbReference>
<dbReference type="InterPro" id="IPR018060">
    <property type="entry name" value="HTH_AraC"/>
</dbReference>